<name>A0AAV9NQJ3_9EURO</name>
<dbReference type="GO" id="GO:0005829">
    <property type="term" value="C:cytosol"/>
    <property type="evidence" value="ECO:0007669"/>
    <property type="project" value="TreeGrafter"/>
</dbReference>
<evidence type="ECO:0000256" key="7">
    <source>
        <dbReference type="ARBA" id="ARBA00038889"/>
    </source>
</evidence>
<evidence type="ECO:0000259" key="9">
    <source>
        <dbReference type="Pfam" id="PF04909"/>
    </source>
</evidence>
<dbReference type="AlphaFoldDB" id="A0AAV9NQJ3"/>
<dbReference type="GeneID" id="89973000"/>
<dbReference type="PANTHER" id="PTHR21240">
    <property type="entry name" value="2-AMINO-3-CARBOXYLMUCONATE-6-SEMIALDEHYDE DECARBOXYLASE"/>
    <property type="match status" value="1"/>
</dbReference>
<dbReference type="EC" id="4.1.1.52" evidence="7"/>
<dbReference type="SUPFAM" id="SSF51556">
    <property type="entry name" value="Metallo-dependent hydrolases"/>
    <property type="match status" value="1"/>
</dbReference>
<keyword evidence="3 8" id="KW-0210">Decarboxylase</keyword>
<evidence type="ECO:0000256" key="3">
    <source>
        <dbReference type="ARBA" id="ARBA00022793"/>
    </source>
</evidence>
<dbReference type="PANTHER" id="PTHR21240:SF29">
    <property type="entry name" value="AMIDOHYDROLASE-RELATED DOMAIN-CONTAINING PROTEIN"/>
    <property type="match status" value="1"/>
</dbReference>
<evidence type="ECO:0000256" key="2">
    <source>
        <dbReference type="ARBA" id="ARBA00022723"/>
    </source>
</evidence>
<evidence type="ECO:0000256" key="6">
    <source>
        <dbReference type="ARBA" id="ARBA00036832"/>
    </source>
</evidence>
<dbReference type="Pfam" id="PF04909">
    <property type="entry name" value="Amidohydro_2"/>
    <property type="match status" value="1"/>
</dbReference>
<dbReference type="Gene3D" id="3.20.20.140">
    <property type="entry name" value="Metal-dependent hydrolases"/>
    <property type="match status" value="1"/>
</dbReference>
<dbReference type="EMBL" id="JAVRRD010000002">
    <property type="protein sequence ID" value="KAK5062747.1"/>
    <property type="molecule type" value="Genomic_DNA"/>
</dbReference>
<organism evidence="10 11">
    <name type="scientific">Exophiala bonariae</name>
    <dbReference type="NCBI Taxonomy" id="1690606"/>
    <lineage>
        <taxon>Eukaryota</taxon>
        <taxon>Fungi</taxon>
        <taxon>Dikarya</taxon>
        <taxon>Ascomycota</taxon>
        <taxon>Pezizomycotina</taxon>
        <taxon>Eurotiomycetes</taxon>
        <taxon>Chaetothyriomycetidae</taxon>
        <taxon>Chaetothyriales</taxon>
        <taxon>Herpotrichiellaceae</taxon>
        <taxon>Exophiala</taxon>
    </lineage>
</organism>
<keyword evidence="5 8" id="KW-0456">Lyase</keyword>
<feature type="domain" description="Amidohydrolase-related" evidence="9">
    <location>
        <begin position="101"/>
        <end position="355"/>
    </location>
</feature>
<comment type="caution">
    <text evidence="10">The sequence shown here is derived from an EMBL/GenBank/DDBJ whole genome shotgun (WGS) entry which is preliminary data.</text>
</comment>
<keyword evidence="4" id="KW-0862">Zinc</keyword>
<evidence type="ECO:0000256" key="1">
    <source>
        <dbReference type="ARBA" id="ARBA00005871"/>
    </source>
</evidence>
<accession>A0AAV9NQJ3</accession>
<dbReference type="GO" id="GO:0016787">
    <property type="term" value="F:hydrolase activity"/>
    <property type="evidence" value="ECO:0007669"/>
    <property type="project" value="InterPro"/>
</dbReference>
<reference evidence="10 11" key="1">
    <citation type="submission" date="2023-08" db="EMBL/GenBank/DDBJ databases">
        <title>Black Yeasts Isolated from many extreme environments.</title>
        <authorList>
            <person name="Coleine C."/>
            <person name="Stajich J.E."/>
            <person name="Selbmann L."/>
        </authorList>
    </citation>
    <scope>NUCLEOTIDE SEQUENCE [LARGE SCALE GENOMIC DNA]</scope>
    <source>
        <strain evidence="10 11">CCFEE 5792</strain>
    </source>
</reference>
<comment type="similarity">
    <text evidence="1">Belongs to the metallo-dependent hydrolases superfamily. ACMSD family.</text>
</comment>
<protein>
    <recommendedName>
        <fullName evidence="7">6-methylsalicylate decarboxylase</fullName>
        <ecNumber evidence="7">4.1.1.52</ecNumber>
    </recommendedName>
</protein>
<sequence>MASNQSTRSTAFPGLGRIDVHHHCFPATVSEVAPEFATEGSNLFGVGFTGKFPEDAQAHLKYMDEVGIQTAVVVGQIDFWCPTLRLLVGTQTPSIKNEWHQDFSKERLVDLCERSLRAQLDYVASNPLRFGCFALLPLPHIPETIDFIRKASQQSTQPDGWGISTQIGHHYLGNPRFDPVWEELNKTSSVVFVHPADSDRPPTLSFGPFVQEFAFDTCRAITDVIHAGIFVRYPKIRFIFSHNGGAFPFLADRIGAQHIDEVIAKNNGGLRLRDLVSQSNLYLDSAISSAMQYPVLKELGIPTEHLLYATDFPYTVRLDTTSSYKAGYDSPKNSGLFDEQALEDIVRNNALKLFPRLAAEYEKLPLRS</sequence>
<dbReference type="InterPro" id="IPR006680">
    <property type="entry name" value="Amidohydro-rel"/>
</dbReference>
<dbReference type="Proteomes" id="UP001358417">
    <property type="component" value="Unassembled WGS sequence"/>
</dbReference>
<dbReference type="GO" id="GO:0019748">
    <property type="term" value="P:secondary metabolic process"/>
    <property type="evidence" value="ECO:0007669"/>
    <property type="project" value="TreeGrafter"/>
</dbReference>
<proteinExistence type="inferred from homology"/>
<evidence type="ECO:0000256" key="8">
    <source>
        <dbReference type="RuleBase" id="RU366045"/>
    </source>
</evidence>
<comment type="catalytic activity">
    <reaction evidence="6">
        <text>6-methylsalicylate + H(+) = 3-methylphenol + CO2</text>
        <dbReference type="Rhea" id="RHEA:23112"/>
        <dbReference type="ChEBI" id="CHEBI:15378"/>
        <dbReference type="ChEBI" id="CHEBI:16526"/>
        <dbReference type="ChEBI" id="CHEBI:17231"/>
        <dbReference type="ChEBI" id="CHEBI:36658"/>
        <dbReference type="EC" id="4.1.1.52"/>
    </reaction>
    <physiologicalReaction direction="left-to-right" evidence="6">
        <dbReference type="Rhea" id="RHEA:23113"/>
    </physiologicalReaction>
</comment>
<dbReference type="InterPro" id="IPR032466">
    <property type="entry name" value="Metal_Hydrolase"/>
</dbReference>
<dbReference type="InterPro" id="IPR032465">
    <property type="entry name" value="ACMSD"/>
</dbReference>
<evidence type="ECO:0000313" key="11">
    <source>
        <dbReference type="Proteomes" id="UP001358417"/>
    </source>
</evidence>
<evidence type="ECO:0000256" key="5">
    <source>
        <dbReference type="ARBA" id="ARBA00023239"/>
    </source>
</evidence>
<evidence type="ECO:0000313" key="10">
    <source>
        <dbReference type="EMBL" id="KAK5062747.1"/>
    </source>
</evidence>
<evidence type="ECO:0000256" key="4">
    <source>
        <dbReference type="ARBA" id="ARBA00022833"/>
    </source>
</evidence>
<keyword evidence="11" id="KW-1185">Reference proteome</keyword>
<dbReference type="GO" id="GO:0047596">
    <property type="term" value="F:6-methylsalicylate decarboxylase activity"/>
    <property type="evidence" value="ECO:0007669"/>
    <property type="project" value="UniProtKB-EC"/>
</dbReference>
<gene>
    <name evidence="10" type="ORF">LTR84_004822</name>
</gene>
<keyword evidence="2" id="KW-0479">Metal-binding</keyword>
<dbReference type="RefSeq" id="XP_064711019.1">
    <property type="nucleotide sequence ID" value="XM_064848395.1"/>
</dbReference>
<dbReference type="GO" id="GO:0046872">
    <property type="term" value="F:metal ion binding"/>
    <property type="evidence" value="ECO:0007669"/>
    <property type="project" value="UniProtKB-KW"/>
</dbReference>